<name>A0A7S4LFH1_9EUGL</name>
<feature type="region of interest" description="Disordered" evidence="1">
    <location>
        <begin position="78"/>
        <end position="100"/>
    </location>
</feature>
<dbReference type="EMBL" id="HBJA01107192">
    <property type="protein sequence ID" value="CAE0825785.1"/>
    <property type="molecule type" value="Transcribed_RNA"/>
</dbReference>
<organism evidence="2">
    <name type="scientific">Eutreptiella gymnastica</name>
    <dbReference type="NCBI Taxonomy" id="73025"/>
    <lineage>
        <taxon>Eukaryota</taxon>
        <taxon>Discoba</taxon>
        <taxon>Euglenozoa</taxon>
        <taxon>Euglenida</taxon>
        <taxon>Spirocuta</taxon>
        <taxon>Euglenophyceae</taxon>
        <taxon>Eutreptiales</taxon>
        <taxon>Eutreptiaceae</taxon>
        <taxon>Eutreptiella</taxon>
    </lineage>
</organism>
<sequence>MHQTKQAGFVQDSLRCKTFKTDDGHAMAGDGWATLVCNTVNSHFTIASTNGKSLGLGHGRFDGKHWPQWRLLSRNNKTTKKKRRGCPLKAGRDKTQEVTSEVPVATFPPVADALWAGMH</sequence>
<protein>
    <submittedName>
        <fullName evidence="2">Uncharacterized protein</fullName>
    </submittedName>
</protein>
<accession>A0A7S4LFH1</accession>
<dbReference type="AlphaFoldDB" id="A0A7S4LFH1"/>
<proteinExistence type="predicted"/>
<evidence type="ECO:0000256" key="1">
    <source>
        <dbReference type="SAM" id="MobiDB-lite"/>
    </source>
</evidence>
<gene>
    <name evidence="2" type="ORF">EGYM00163_LOCUS37037</name>
</gene>
<reference evidence="2" key="1">
    <citation type="submission" date="2021-01" db="EMBL/GenBank/DDBJ databases">
        <authorList>
            <person name="Corre E."/>
            <person name="Pelletier E."/>
            <person name="Niang G."/>
            <person name="Scheremetjew M."/>
            <person name="Finn R."/>
            <person name="Kale V."/>
            <person name="Holt S."/>
            <person name="Cochrane G."/>
            <person name="Meng A."/>
            <person name="Brown T."/>
            <person name="Cohen L."/>
        </authorList>
    </citation>
    <scope>NUCLEOTIDE SEQUENCE</scope>
    <source>
        <strain evidence="2">CCMP1594</strain>
    </source>
</reference>
<evidence type="ECO:0000313" key="2">
    <source>
        <dbReference type="EMBL" id="CAE0825785.1"/>
    </source>
</evidence>